<keyword evidence="2 9" id="KW-0808">Transferase</keyword>
<comment type="similarity">
    <text evidence="1 9">Belongs to the PI3/PI4-kinase family.</text>
</comment>
<dbReference type="GO" id="GO:0044877">
    <property type="term" value="F:protein-containing complex binding"/>
    <property type="evidence" value="ECO:0007669"/>
    <property type="project" value="InterPro"/>
</dbReference>
<comment type="catalytic activity">
    <reaction evidence="8">
        <text>L-seryl-[protein] + ATP = O-phospho-L-seryl-[protein] + ADP + H(+)</text>
        <dbReference type="Rhea" id="RHEA:17989"/>
        <dbReference type="Rhea" id="RHEA-COMP:9863"/>
        <dbReference type="Rhea" id="RHEA-COMP:11604"/>
        <dbReference type="ChEBI" id="CHEBI:15378"/>
        <dbReference type="ChEBI" id="CHEBI:29999"/>
        <dbReference type="ChEBI" id="CHEBI:30616"/>
        <dbReference type="ChEBI" id="CHEBI:83421"/>
        <dbReference type="ChEBI" id="CHEBI:456216"/>
        <dbReference type="EC" id="2.7.11.1"/>
    </reaction>
</comment>
<evidence type="ECO:0000256" key="5">
    <source>
        <dbReference type="ARBA" id="ARBA00022777"/>
    </source>
</evidence>
<dbReference type="Pfam" id="PF08771">
    <property type="entry name" value="FRB_dom"/>
    <property type="match status" value="1"/>
</dbReference>
<dbReference type="GO" id="GO:0106310">
    <property type="term" value="F:protein serine kinase activity"/>
    <property type="evidence" value="ECO:0007669"/>
    <property type="project" value="RHEA"/>
</dbReference>
<dbReference type="Pfam" id="PF23593">
    <property type="entry name" value="HEAT_ATR"/>
    <property type="match status" value="1"/>
</dbReference>
<dbReference type="PANTHER" id="PTHR11139:SF9">
    <property type="entry name" value="SERINE_THREONINE-PROTEIN KINASE MTOR"/>
    <property type="match status" value="1"/>
</dbReference>
<dbReference type="GO" id="GO:0005524">
    <property type="term" value="F:ATP binding"/>
    <property type="evidence" value="ECO:0007669"/>
    <property type="project" value="UniProtKB-KW"/>
</dbReference>
<feature type="domain" description="FAT" evidence="11">
    <location>
        <begin position="1242"/>
        <end position="1790"/>
    </location>
</feature>
<protein>
    <recommendedName>
        <fullName evidence="9">Serine/threonine-protein kinase TOR</fullName>
        <ecNumber evidence="9">2.7.11.1</ecNumber>
    </recommendedName>
</protein>
<dbReference type="GO" id="GO:0031931">
    <property type="term" value="C:TORC1 complex"/>
    <property type="evidence" value="ECO:0007669"/>
    <property type="project" value="TreeGrafter"/>
</dbReference>
<dbReference type="SUPFAM" id="SSF56112">
    <property type="entry name" value="Protein kinase-like (PK-like)"/>
    <property type="match status" value="1"/>
</dbReference>
<dbReference type="GO" id="GO:0005634">
    <property type="term" value="C:nucleus"/>
    <property type="evidence" value="ECO:0007669"/>
    <property type="project" value="TreeGrafter"/>
</dbReference>
<evidence type="ECO:0000256" key="8">
    <source>
        <dbReference type="ARBA" id="ARBA00048679"/>
    </source>
</evidence>
<dbReference type="EC" id="2.7.11.1" evidence="9"/>
<dbReference type="Gene3D" id="3.30.1010.10">
    <property type="entry name" value="Phosphatidylinositol 3-kinase Catalytic Subunit, Chain A, domain 4"/>
    <property type="match status" value="1"/>
</dbReference>
<dbReference type="PANTHER" id="PTHR11139">
    <property type="entry name" value="ATAXIA TELANGIECTASIA MUTATED ATM -RELATED"/>
    <property type="match status" value="1"/>
</dbReference>
<sequence length="2324" mass="262675">MSVNISDGIPSTDLLFRHLCTCDSESEREAASVRIKEQTALLSRELIGDALTKYLQNEVYRRIFELIQPKNSPVQKLGAIAVINALADFHGADVNVKLTRFANYLRVLLPGSTPQITESAAAALGKLVQPGGALISDIVDFELKRALEWLQGERTEANRYAAALVLNELARSSPTLVSSNVSKVLDLIWILLRDAKASIRESGSLLLGTCLDLLLRQNKIHALDSWCQRLFDEAERGLSVVLKPDSLHGCLLVYQKLFESEYEFIFSRFDSAASSILNLRFHSNALIRRSVVRLMPILATSNPERFKVCCLKDCVNFLVQDLKTYGQSKAFQNESVADEFLALGRISQAVGFSISDFVDQIMDVIRCYLGQMVNCPSNAVPVLKCISMLVSASPYTLQPRIEKSLDLLFCSKLSDQLVDTLSDIARLMPKLLPQIQDGLLSVISEIMLQSQAKENAGMFRKVSEKNDDWQIILAFQSLASFDFKNVRLESFIGSRVAPFLHHPLPQVRSSAVNTCSQLMKLDSTNFDPLGFKFPTLTYTISAEKLKSIQITENVLNKLLAVGVGDIDASVRLSVFNSLDQTFDNHLAQEASLRIVFFAMKDESFPVREASIRTITRLSTKNPAFCLPLLRVHLAELIAELQCLKASLRIEDSLVILLHVIHAAPSLVDLYLTPIMDVVLPLMSNANAIIAGKAILLAGAISEAVTDALLPYIDSIFPIAIRMLKDHGSAVKREAALIGFGKICRNTGFVISPYAQYTSLMEDLIDVLSSEDVQSVRSETLKVIGILGAHDPYEQKKISSKKYSSASSFFFEGLNSSWEDYYPAVAVKVLSKILSDASLSRFHSVAVQSLMYMFESLGIVYVPFLGEIIPSFASMMKAAPATLLEFYFTNLSNLISIFGVHIDRHVAEIVSLIDSFWGSLESLNLTIVSVLETLATALGHDARKILARFFPRLISLLEPATSNDLISFQRILRAIAAFKENLSDYLNLLIPKLLNIVERQSAPVAYSILSVQAMRTISRHCNLTGHFVEIYHPALRTLQRNSSPELSTAILDLMISLAHQMKSDFLIFAPKIMQIAEIHRLDTCALSEVLSVLIDDGEIVGGLPFDEVDDEKQAPIDVANQKVFVNPQRLKEAWDTTEKSTQDDWAEWMRRLNVELLKESPSHSLRSCATLAAIYNPLARDLFQPAFISCWTELNDEGREDLLQSLETVLRASNSTPEITQTLLNLIEFMDIDGKPMPFDIRNLSKYAMRCRSWAKALRYKELEFMHSPTSENVEILISFNNQLQQPDAAIGILQYAQGFLNLPLLPSWYEKLGRWQEALASYERQSISCPSSIEALLGRMRCLQHLSEWDTLSEICQVRWDDESTEVQKAMAPLAAASSWVLEDWEFMRKSVSLLKQDSPDGAFFRAILAVKEQDFDLADQFITLSRNMLDTELMILVSENYSRAYPVIVRMQMLSELEEVKEFHMRPDKRHHIRNTWVTRLKGCELSVDVWQRILRVRSLALDPKDEVEVWIRFANLCRKQGNFTLAHQTLNKLLTVPRPEAFGELELINNPPNVVYACLKHAWASSSNEQKEVIFEQLRQFTRVLQGKLRLDSFERVDEIIAADGDLKLIMKLFSRCCLKLGEWEMILEGEQNRESIQEIVRFFESATKCDKTWYKAWHLWASANFQAVLLHDAADAQDESVLLSFVIQSMTGFFQAISFSSANSLQNTLRLLTLWFKYGTHASVESAFKSGLGTVSLETWLQVIPQLIARLHSPNLRVRNLLQELLRTLGRDHPQALVWSLTVATKSPNPIRVAAASSILENMRSHSLSLVEEAISASEELIRVGISWYEAWHEGLVEASQLYYDRNDIPGMLATLETLHQSLDRGPETVMEVEFVNLFGVDLDRAFAMCQLYETTHNPREISNAWNIYKQVFRQIRDKQSSMKSIEMENASPKLFRFNSLKLAVPGSYKTGEPTVTIESFCRTLEIFTSKQRPRKMSMLGSNGINYQFILKGNEDLRQDERVMQLFGLVNTLLGNDPETKKRQLNIEKYSVIPLSPSSGLIGWVPNCETLHGIITEYRHSRNILEDIEYQQMIQMAPFYDRLQLIQKIEVFEYAMSKTTGQDLFKFLWLKSKSSEEWLERRTTFARSLAVMSMVGYVMGLGDRHPKNIMIELVTGKVVHIDFGDCFEVAMLREQFPEKVPFRLTRIFVRGLGVSGVEGNFRLTSEHVMRVLRLNKDSLMAVLEAFVYDPLINWRILNPATVNDGPAIEDSMNEQPEVLNAHAVTVMTRISNKLTGIFTALAFSQGLNFVFVTITRVRMHHHQVEISKRLSPLMCSLKFKG</sequence>
<keyword evidence="5 9" id="KW-0418">Kinase</keyword>
<dbReference type="PROSITE" id="PS00915">
    <property type="entry name" value="PI3_4_KINASE_1"/>
    <property type="match status" value="1"/>
</dbReference>
<keyword evidence="13" id="KW-1185">Reference proteome</keyword>
<dbReference type="GO" id="GO:0016242">
    <property type="term" value="P:negative regulation of macroautophagy"/>
    <property type="evidence" value="ECO:0007669"/>
    <property type="project" value="TreeGrafter"/>
</dbReference>
<dbReference type="FunFam" id="1.10.1070.11:FF:000029">
    <property type="entry name" value="Serine/threonine-protein kinase TOR"/>
    <property type="match status" value="1"/>
</dbReference>
<dbReference type="PROSITE" id="PS51189">
    <property type="entry name" value="FAT"/>
    <property type="match status" value="1"/>
</dbReference>
<evidence type="ECO:0000259" key="11">
    <source>
        <dbReference type="PROSITE" id="PS51189"/>
    </source>
</evidence>
<dbReference type="SMART" id="SM01345">
    <property type="entry name" value="Rapamycin_bind"/>
    <property type="match status" value="1"/>
</dbReference>
<evidence type="ECO:0000256" key="3">
    <source>
        <dbReference type="ARBA" id="ARBA00022737"/>
    </source>
</evidence>
<keyword evidence="9" id="KW-0723">Serine/threonine-protein kinase</keyword>
<dbReference type="InterPro" id="IPR016024">
    <property type="entry name" value="ARM-type_fold"/>
</dbReference>
<dbReference type="InterPro" id="IPR014009">
    <property type="entry name" value="PIK_FAT"/>
</dbReference>
<dbReference type="Proteomes" id="UP000320333">
    <property type="component" value="Unassembled WGS sequence"/>
</dbReference>
<dbReference type="InterPro" id="IPR003151">
    <property type="entry name" value="PIK-rel_kinase_FAT"/>
</dbReference>
<dbReference type="InterPro" id="IPR000403">
    <property type="entry name" value="PI3/4_kinase_cat_dom"/>
</dbReference>
<name>A0A507FEG0_9FUNG</name>
<evidence type="ECO:0000256" key="2">
    <source>
        <dbReference type="ARBA" id="ARBA00022679"/>
    </source>
</evidence>
<dbReference type="Pfam" id="PF11865">
    <property type="entry name" value="mTOR_dom"/>
    <property type="match status" value="1"/>
</dbReference>
<dbReference type="GO" id="GO:0038202">
    <property type="term" value="P:TORC1 signaling"/>
    <property type="evidence" value="ECO:0007669"/>
    <property type="project" value="TreeGrafter"/>
</dbReference>
<evidence type="ECO:0000256" key="9">
    <source>
        <dbReference type="RuleBase" id="RU364109"/>
    </source>
</evidence>
<evidence type="ECO:0000256" key="7">
    <source>
        <dbReference type="ARBA" id="ARBA00047899"/>
    </source>
</evidence>
<evidence type="ECO:0000256" key="6">
    <source>
        <dbReference type="ARBA" id="ARBA00022840"/>
    </source>
</evidence>
<evidence type="ECO:0000259" key="10">
    <source>
        <dbReference type="PROSITE" id="PS50290"/>
    </source>
</evidence>
<accession>A0A507FEG0</accession>
<evidence type="ECO:0000256" key="4">
    <source>
        <dbReference type="ARBA" id="ARBA00022741"/>
    </source>
</evidence>
<dbReference type="Gene3D" id="1.25.40.10">
    <property type="entry name" value="Tetratricopeptide repeat domain"/>
    <property type="match status" value="1"/>
</dbReference>
<dbReference type="FunFam" id="3.30.1010.10:FF:000006">
    <property type="entry name" value="Serine/threonine-protein kinase TOR"/>
    <property type="match status" value="1"/>
</dbReference>
<dbReference type="EMBL" id="QEAP01000122">
    <property type="protein sequence ID" value="TPX74512.1"/>
    <property type="molecule type" value="Genomic_DNA"/>
</dbReference>
<dbReference type="OrthoDB" id="381190at2759"/>
<dbReference type="Pfam" id="PF02259">
    <property type="entry name" value="FAT"/>
    <property type="match status" value="1"/>
</dbReference>
<evidence type="ECO:0000313" key="12">
    <source>
        <dbReference type="EMBL" id="TPX74512.1"/>
    </source>
</evidence>
<dbReference type="InterPro" id="IPR036738">
    <property type="entry name" value="FRB_sf"/>
</dbReference>
<reference evidence="12 13" key="1">
    <citation type="journal article" date="2019" name="Sci. Rep.">
        <title>Comparative genomics of chytrid fungi reveal insights into the obligate biotrophic and pathogenic lifestyle of Synchytrium endobioticum.</title>
        <authorList>
            <person name="van de Vossenberg B.T.L.H."/>
            <person name="Warris S."/>
            <person name="Nguyen H.D.T."/>
            <person name="van Gent-Pelzer M.P.E."/>
            <person name="Joly D.L."/>
            <person name="van de Geest H.C."/>
            <person name="Bonants P.J.M."/>
            <person name="Smith D.S."/>
            <person name="Levesque C.A."/>
            <person name="van der Lee T.A.J."/>
        </authorList>
    </citation>
    <scope>NUCLEOTIDE SEQUENCE [LARGE SCALE GENOMIC DNA]</scope>
    <source>
        <strain evidence="12 13">CBS 675.73</strain>
    </source>
</reference>
<gene>
    <name evidence="12" type="ORF">CcCBS67573_g04219</name>
</gene>
<dbReference type="GO" id="GO:0031932">
    <property type="term" value="C:TORC2 complex"/>
    <property type="evidence" value="ECO:0007669"/>
    <property type="project" value="TreeGrafter"/>
</dbReference>
<dbReference type="GO" id="GO:0004674">
    <property type="term" value="F:protein serine/threonine kinase activity"/>
    <property type="evidence" value="ECO:0007669"/>
    <property type="project" value="UniProtKB-KW"/>
</dbReference>
<dbReference type="Gene3D" id="1.25.10.10">
    <property type="entry name" value="Leucine-rich Repeat Variant"/>
    <property type="match status" value="3"/>
</dbReference>
<evidence type="ECO:0000256" key="1">
    <source>
        <dbReference type="ARBA" id="ARBA00011031"/>
    </source>
</evidence>
<comment type="catalytic activity">
    <reaction evidence="7 9">
        <text>L-threonyl-[protein] + ATP = O-phospho-L-threonyl-[protein] + ADP + H(+)</text>
        <dbReference type="Rhea" id="RHEA:46608"/>
        <dbReference type="Rhea" id="RHEA-COMP:11060"/>
        <dbReference type="Rhea" id="RHEA-COMP:11605"/>
        <dbReference type="ChEBI" id="CHEBI:15378"/>
        <dbReference type="ChEBI" id="CHEBI:30013"/>
        <dbReference type="ChEBI" id="CHEBI:30616"/>
        <dbReference type="ChEBI" id="CHEBI:61977"/>
        <dbReference type="ChEBI" id="CHEBI:456216"/>
        <dbReference type="EC" id="2.7.11.1"/>
    </reaction>
</comment>
<dbReference type="SMART" id="SM00146">
    <property type="entry name" value="PI3Kc"/>
    <property type="match status" value="1"/>
</dbReference>
<dbReference type="InterPro" id="IPR009076">
    <property type="entry name" value="FRB_dom"/>
</dbReference>
<dbReference type="Gene3D" id="1.10.1070.11">
    <property type="entry name" value="Phosphatidylinositol 3-/4-kinase, catalytic domain"/>
    <property type="match status" value="1"/>
</dbReference>
<dbReference type="STRING" id="246404.A0A507FEG0"/>
<keyword evidence="6 9" id="KW-0067">ATP-binding</keyword>
<dbReference type="InterPro" id="IPR011009">
    <property type="entry name" value="Kinase-like_dom_sf"/>
</dbReference>
<dbReference type="GO" id="GO:0080090">
    <property type="term" value="P:regulation of primary metabolic process"/>
    <property type="evidence" value="ECO:0007669"/>
    <property type="project" value="UniProtKB-ARBA"/>
</dbReference>
<dbReference type="SUPFAM" id="SSF47212">
    <property type="entry name" value="FKBP12-rapamycin-binding domain of FKBP-rapamycin-associated protein (FRAP)"/>
    <property type="match status" value="1"/>
</dbReference>
<dbReference type="PROSITE" id="PS00916">
    <property type="entry name" value="PI3_4_KINASE_2"/>
    <property type="match status" value="1"/>
</dbReference>
<feature type="domain" description="PI3K/PI4K catalytic" evidence="10">
    <location>
        <begin position="1964"/>
        <end position="2276"/>
    </location>
</feature>
<dbReference type="SMART" id="SM01346">
    <property type="entry name" value="DUF3385"/>
    <property type="match status" value="1"/>
</dbReference>
<comment type="caution">
    <text evidence="12">The sequence shown here is derived from an EMBL/GenBank/DDBJ whole genome shotgun (WGS) entry which is preliminary data.</text>
</comment>
<dbReference type="PROSITE" id="PS50290">
    <property type="entry name" value="PI3_4_KINASE_3"/>
    <property type="match status" value="1"/>
</dbReference>
<dbReference type="InterPro" id="IPR057564">
    <property type="entry name" value="HEAT_ATR"/>
</dbReference>
<dbReference type="InterPro" id="IPR050517">
    <property type="entry name" value="DDR_Repair_Kinase"/>
</dbReference>
<dbReference type="InterPro" id="IPR024585">
    <property type="entry name" value="mTOR_dom"/>
</dbReference>
<proteinExistence type="inferred from homology"/>
<dbReference type="InterPro" id="IPR018936">
    <property type="entry name" value="PI3/4_kinase_CS"/>
</dbReference>
<keyword evidence="3" id="KW-0677">Repeat</keyword>
<dbReference type="InterPro" id="IPR036940">
    <property type="entry name" value="PI3/4_kinase_cat_sf"/>
</dbReference>
<organism evidence="12 13">
    <name type="scientific">Chytriomyces confervae</name>
    <dbReference type="NCBI Taxonomy" id="246404"/>
    <lineage>
        <taxon>Eukaryota</taxon>
        <taxon>Fungi</taxon>
        <taxon>Fungi incertae sedis</taxon>
        <taxon>Chytridiomycota</taxon>
        <taxon>Chytridiomycota incertae sedis</taxon>
        <taxon>Chytridiomycetes</taxon>
        <taxon>Chytridiales</taxon>
        <taxon>Chytriomycetaceae</taxon>
        <taxon>Chytriomyces</taxon>
    </lineage>
</organism>
<dbReference type="InterPro" id="IPR011989">
    <property type="entry name" value="ARM-like"/>
</dbReference>
<dbReference type="InterPro" id="IPR011990">
    <property type="entry name" value="TPR-like_helical_dom_sf"/>
</dbReference>
<dbReference type="GO" id="GO:0005737">
    <property type="term" value="C:cytoplasm"/>
    <property type="evidence" value="ECO:0007669"/>
    <property type="project" value="TreeGrafter"/>
</dbReference>
<dbReference type="CDD" id="cd05169">
    <property type="entry name" value="PIKKc_TOR"/>
    <property type="match status" value="1"/>
</dbReference>
<dbReference type="SUPFAM" id="SSF48371">
    <property type="entry name" value="ARM repeat"/>
    <property type="match status" value="1"/>
</dbReference>
<evidence type="ECO:0000313" key="13">
    <source>
        <dbReference type="Proteomes" id="UP000320333"/>
    </source>
</evidence>
<dbReference type="Pfam" id="PF00454">
    <property type="entry name" value="PI3_PI4_kinase"/>
    <property type="match status" value="1"/>
</dbReference>
<dbReference type="InterPro" id="IPR026683">
    <property type="entry name" value="TOR_cat"/>
</dbReference>
<keyword evidence="4 9" id="KW-0547">Nucleotide-binding</keyword>